<feature type="non-terminal residue" evidence="1">
    <location>
        <position position="145"/>
    </location>
</feature>
<reference evidence="1" key="1">
    <citation type="submission" date="2023-10" db="EMBL/GenBank/DDBJ databases">
        <authorList>
            <person name="Chen Y."/>
            <person name="Shah S."/>
            <person name="Dougan E. K."/>
            <person name="Thang M."/>
            <person name="Chan C."/>
        </authorList>
    </citation>
    <scope>NUCLEOTIDE SEQUENCE [LARGE SCALE GENOMIC DNA]</scope>
</reference>
<comment type="caution">
    <text evidence="1">The sequence shown here is derived from an EMBL/GenBank/DDBJ whole genome shotgun (WGS) entry which is preliminary data.</text>
</comment>
<evidence type="ECO:0008006" key="3">
    <source>
        <dbReference type="Google" id="ProtNLM"/>
    </source>
</evidence>
<keyword evidence="2" id="KW-1185">Reference proteome</keyword>
<accession>A0ABN9RJK8</accession>
<evidence type="ECO:0000313" key="1">
    <source>
        <dbReference type="EMBL" id="CAK0818810.1"/>
    </source>
</evidence>
<proteinExistence type="predicted"/>
<sequence length="145" mass="16315">LVFRPPEILRVSRRGGERKLASRLCSSSMSSITQALAEKDRALYGKGADFISGKVVSTGKQQRGGPRLKSGTDLWKLQHIQAYGRSTPYLDAQQNAEGRAAARPPAFEEYGAPGWLYNKERKLYFNIESGKTYWVDQKDGRYKEV</sequence>
<gene>
    <name evidence="1" type="ORF">PCOR1329_LOCUS20957</name>
</gene>
<feature type="non-terminal residue" evidence="1">
    <location>
        <position position="1"/>
    </location>
</feature>
<organism evidence="1 2">
    <name type="scientific">Prorocentrum cordatum</name>
    <dbReference type="NCBI Taxonomy" id="2364126"/>
    <lineage>
        <taxon>Eukaryota</taxon>
        <taxon>Sar</taxon>
        <taxon>Alveolata</taxon>
        <taxon>Dinophyceae</taxon>
        <taxon>Prorocentrales</taxon>
        <taxon>Prorocentraceae</taxon>
        <taxon>Prorocentrum</taxon>
    </lineage>
</organism>
<dbReference type="EMBL" id="CAUYUJ010006833">
    <property type="protein sequence ID" value="CAK0818810.1"/>
    <property type="molecule type" value="Genomic_DNA"/>
</dbReference>
<name>A0ABN9RJK8_9DINO</name>
<protein>
    <recommendedName>
        <fullName evidence="3">WW domain-containing protein</fullName>
    </recommendedName>
</protein>
<dbReference type="Proteomes" id="UP001189429">
    <property type="component" value="Unassembled WGS sequence"/>
</dbReference>
<evidence type="ECO:0000313" key="2">
    <source>
        <dbReference type="Proteomes" id="UP001189429"/>
    </source>
</evidence>